<dbReference type="Pfam" id="PF10199">
    <property type="entry name" value="Adaptin_binding"/>
    <property type="match status" value="1"/>
</dbReference>
<dbReference type="PANTHER" id="PTHR14659:SF1">
    <property type="entry name" value="ALPHA- AND GAMMA-ADAPTIN-BINDING PROTEIN P34"/>
    <property type="match status" value="1"/>
</dbReference>
<protein>
    <submittedName>
        <fullName evidence="3">Uncharacterized protein</fullName>
    </submittedName>
</protein>
<evidence type="ECO:0000256" key="1">
    <source>
        <dbReference type="SAM" id="MobiDB-lite"/>
    </source>
</evidence>
<organism evidence="2 3">
    <name type="scientific">Schistosoma margrebowiei</name>
    <dbReference type="NCBI Taxonomy" id="48269"/>
    <lineage>
        <taxon>Eukaryota</taxon>
        <taxon>Metazoa</taxon>
        <taxon>Spiralia</taxon>
        <taxon>Lophotrochozoa</taxon>
        <taxon>Platyhelminthes</taxon>
        <taxon>Trematoda</taxon>
        <taxon>Digenea</taxon>
        <taxon>Strigeidida</taxon>
        <taxon>Schistosomatoidea</taxon>
        <taxon>Schistosomatidae</taxon>
        <taxon>Schistosoma</taxon>
    </lineage>
</organism>
<evidence type="ECO:0000313" key="3">
    <source>
        <dbReference type="WBParaSite" id="SMRG1_19810.1"/>
    </source>
</evidence>
<reference evidence="3" key="1">
    <citation type="submission" date="2023-11" db="UniProtKB">
        <authorList>
            <consortium name="WormBaseParasite"/>
        </authorList>
    </citation>
    <scope>IDENTIFICATION</scope>
</reference>
<sequence length="279" mass="31616">MALPEIVYIDASESGCDLRTLLNNLLKICDSKYELKIDCKYYSADIIIRSVDKLCALSKSPDFFNIHGVIICFSGDKVSSWNDALKLMGLAISNDVSIRMLVCNAVNPSILFPSEPDAFSVMTRIILDHEFELVEISPNEDTIEEGEEFGAKRIISILETHIWPNMKPKDQNNRNHSKSITNNQSLNNENHLNLVNNLSNNINKIHLNNNNNNEYINSSLNNENEFEELFKHLPIIRNEIASLNSTDRYNMAEKITCKIWRAIGGSEEEIAGLQHSDSD</sequence>
<feature type="region of interest" description="Disordered" evidence="1">
    <location>
        <begin position="166"/>
        <end position="186"/>
    </location>
</feature>
<accession>A0AA84ZBU4</accession>
<dbReference type="WBParaSite" id="SMRG1_19810.1">
    <property type="protein sequence ID" value="SMRG1_19810.1"/>
    <property type="gene ID" value="SMRG1_19810"/>
</dbReference>
<dbReference type="AlphaFoldDB" id="A0AA84ZBU4"/>
<dbReference type="InterPro" id="IPR019341">
    <property type="entry name" value="Alpha/Gamma-adaptin-bd_p34"/>
</dbReference>
<dbReference type="Proteomes" id="UP000050790">
    <property type="component" value="Unassembled WGS sequence"/>
</dbReference>
<proteinExistence type="predicted"/>
<evidence type="ECO:0000313" key="2">
    <source>
        <dbReference type="Proteomes" id="UP000050790"/>
    </source>
</evidence>
<dbReference type="Gene3D" id="3.40.50.11960">
    <property type="match status" value="1"/>
</dbReference>
<dbReference type="PANTHER" id="PTHR14659">
    <property type="entry name" value="ALPHA- AND GAMMA-ADAPTIN-BINDING PROTEIN P34"/>
    <property type="match status" value="1"/>
</dbReference>
<name>A0AA84ZBU4_9TREM</name>